<evidence type="ECO:0000313" key="2">
    <source>
        <dbReference type="Proteomes" id="UP001626550"/>
    </source>
</evidence>
<feature type="non-terminal residue" evidence="1">
    <location>
        <position position="1"/>
    </location>
</feature>
<sequence>YSAIPSDTEIVLCNSTLSRFERTCDLGMLCKPCVTTSISASPLLSKAIRTFVSSFTSPKARVIAYKTVILGRLLTHCCTFATVTRQDAMKIERVQKLLIRSLRKLPYSESLNEASLCPL</sequence>
<gene>
    <name evidence="1" type="ORF">Ciccas_013001</name>
</gene>
<accession>A0ABD2PNK0</accession>
<organism evidence="1 2">
    <name type="scientific">Cichlidogyrus casuarinus</name>
    <dbReference type="NCBI Taxonomy" id="1844966"/>
    <lineage>
        <taxon>Eukaryota</taxon>
        <taxon>Metazoa</taxon>
        <taxon>Spiralia</taxon>
        <taxon>Lophotrochozoa</taxon>
        <taxon>Platyhelminthes</taxon>
        <taxon>Monogenea</taxon>
        <taxon>Monopisthocotylea</taxon>
        <taxon>Dactylogyridea</taxon>
        <taxon>Ancyrocephalidae</taxon>
        <taxon>Cichlidogyrus</taxon>
    </lineage>
</organism>
<keyword evidence="2" id="KW-1185">Reference proteome</keyword>
<dbReference type="EMBL" id="JBJKFK010005185">
    <property type="protein sequence ID" value="KAL3308467.1"/>
    <property type="molecule type" value="Genomic_DNA"/>
</dbReference>
<proteinExistence type="predicted"/>
<dbReference type="Proteomes" id="UP001626550">
    <property type="component" value="Unassembled WGS sequence"/>
</dbReference>
<comment type="caution">
    <text evidence="1">The sequence shown here is derived from an EMBL/GenBank/DDBJ whole genome shotgun (WGS) entry which is preliminary data.</text>
</comment>
<evidence type="ECO:0000313" key="1">
    <source>
        <dbReference type="EMBL" id="KAL3308467.1"/>
    </source>
</evidence>
<dbReference type="AlphaFoldDB" id="A0ABD2PNK0"/>
<name>A0ABD2PNK0_9PLAT</name>
<reference evidence="1 2" key="1">
    <citation type="submission" date="2024-11" db="EMBL/GenBank/DDBJ databases">
        <title>Adaptive evolution of stress response genes in parasites aligns with host niche diversity.</title>
        <authorList>
            <person name="Hahn C."/>
            <person name="Resl P."/>
        </authorList>
    </citation>
    <scope>NUCLEOTIDE SEQUENCE [LARGE SCALE GENOMIC DNA]</scope>
    <source>
        <strain evidence="1">EGGRZ-B1_66</strain>
        <tissue evidence="1">Body</tissue>
    </source>
</reference>
<protein>
    <submittedName>
        <fullName evidence="1">Uncharacterized protein</fullName>
    </submittedName>
</protein>